<dbReference type="FunFam" id="3.40.1020.10:FF:000002">
    <property type="entry name" value="L-threonine dehydratase"/>
    <property type="match status" value="1"/>
</dbReference>
<evidence type="ECO:0000256" key="12">
    <source>
        <dbReference type="RuleBase" id="RU362012"/>
    </source>
</evidence>
<dbReference type="GO" id="GO:0009097">
    <property type="term" value="P:isoleucine biosynthetic process"/>
    <property type="evidence" value="ECO:0007669"/>
    <property type="project" value="UniProtKB-UniRule"/>
</dbReference>
<evidence type="ECO:0000256" key="9">
    <source>
        <dbReference type="ARBA" id="ARBA00023239"/>
    </source>
</evidence>
<keyword evidence="8 12" id="KW-0663">Pyridoxal phosphate</keyword>
<dbReference type="InterPro" id="IPR050147">
    <property type="entry name" value="Ser/Thr_Dehydratase"/>
</dbReference>
<evidence type="ECO:0000256" key="7">
    <source>
        <dbReference type="ARBA" id="ARBA00022624"/>
    </source>
</evidence>
<dbReference type="Pfam" id="PF00291">
    <property type="entry name" value="PALP"/>
    <property type="match status" value="1"/>
</dbReference>
<dbReference type="Proteomes" id="UP000282028">
    <property type="component" value="Unassembled WGS sequence"/>
</dbReference>
<dbReference type="CDD" id="cd04907">
    <property type="entry name" value="ACT_ThrD-I_2"/>
    <property type="match status" value="1"/>
</dbReference>
<reference evidence="14 15" key="1">
    <citation type="submission" date="2018-10" db="EMBL/GenBank/DDBJ databases">
        <title>Phylogenomics of Brevibacillus.</title>
        <authorList>
            <person name="Dunlap C."/>
        </authorList>
    </citation>
    <scope>NUCLEOTIDE SEQUENCE [LARGE SCALE GENOMIC DNA]</scope>
    <source>
        <strain evidence="14 15">JCM 12215</strain>
    </source>
</reference>
<dbReference type="CDD" id="cd01562">
    <property type="entry name" value="Thr-dehyd"/>
    <property type="match status" value="1"/>
</dbReference>
<comment type="subunit">
    <text evidence="5 12">Homotetramer.</text>
</comment>
<gene>
    <name evidence="12 14" type="primary">ilvA</name>
    <name evidence="14" type="ORF">EDM52_12050</name>
</gene>
<dbReference type="SUPFAM" id="SSF53686">
    <property type="entry name" value="Tryptophan synthase beta subunit-like PLP-dependent enzymes"/>
    <property type="match status" value="1"/>
</dbReference>
<comment type="catalytic activity">
    <reaction evidence="1 12">
        <text>L-threonine = 2-oxobutanoate + NH4(+)</text>
        <dbReference type="Rhea" id="RHEA:22108"/>
        <dbReference type="ChEBI" id="CHEBI:16763"/>
        <dbReference type="ChEBI" id="CHEBI:28938"/>
        <dbReference type="ChEBI" id="CHEBI:57926"/>
        <dbReference type="EC" id="4.3.1.19"/>
    </reaction>
</comment>
<dbReference type="SUPFAM" id="SSF55021">
    <property type="entry name" value="ACT-like"/>
    <property type="match status" value="1"/>
</dbReference>
<dbReference type="UniPathway" id="UPA00047">
    <property type="reaction ID" value="UER00054"/>
</dbReference>
<dbReference type="PROSITE" id="PS51672">
    <property type="entry name" value="ACT_LIKE"/>
    <property type="match status" value="1"/>
</dbReference>
<evidence type="ECO:0000313" key="14">
    <source>
        <dbReference type="EMBL" id="RNB74359.1"/>
    </source>
</evidence>
<accession>A0A3M8CFH1</accession>
<comment type="caution">
    <text evidence="14">The sequence shown here is derived from an EMBL/GenBank/DDBJ whole genome shotgun (WGS) entry which is preliminary data.</text>
</comment>
<name>A0A3M8CFH1_9BACL</name>
<dbReference type="FunFam" id="3.40.50.1100:FF:000007">
    <property type="entry name" value="L-threonine dehydratase catabolic TdcB"/>
    <property type="match status" value="1"/>
</dbReference>
<protein>
    <recommendedName>
        <fullName evidence="12">L-threonine dehydratase</fullName>
        <ecNumber evidence="12">4.3.1.19</ecNumber>
    </recommendedName>
    <alternativeName>
        <fullName evidence="12">Threonine deaminase</fullName>
    </alternativeName>
</protein>
<keyword evidence="6 12" id="KW-0028">Amino-acid biosynthesis</keyword>
<dbReference type="NCBIfam" id="TIGR02079">
    <property type="entry name" value="THD1"/>
    <property type="match status" value="1"/>
</dbReference>
<dbReference type="GO" id="GO:0003941">
    <property type="term" value="F:L-serine ammonia-lyase activity"/>
    <property type="evidence" value="ECO:0007669"/>
    <property type="project" value="TreeGrafter"/>
</dbReference>
<evidence type="ECO:0000256" key="1">
    <source>
        <dbReference type="ARBA" id="ARBA00001274"/>
    </source>
</evidence>
<evidence type="ECO:0000259" key="13">
    <source>
        <dbReference type="PROSITE" id="PS51672"/>
    </source>
</evidence>
<sequence>MSTVRVEEIVVANHALKDVVEKTPLQKNKLLSERYGCHVYLKREDLQVVRSFKIRGAYNFIRSLSAEQRARGVVCASAGNHAQGVAFSCNHLQIQGTIFMPTTTPRQKITQVKLFGGSYVEVVLVGDTFDDSFAEAMKYCVQEDRTFVHPFDDPLVVAGQGTVGLEIMNDMEEPVDFVFMGIGGGGLAAGIGTYVKGISPHTRIVGVEPAGASSMQAALEKDDLVTLDEIDKFVDGAAVKQVGQLTMEICKEVLDDIVPVPEGKVCTTILELYNSSAIVVEPAGALSIAALDYYRDQIVGKNVVCVISGGNNDIDRMQEIKERSLLFEGLKHYFILNFPQRAGALREFMEKVLGPHDDITRFEYTKKTNKENGPALVGIELKCQDDYEPLINRMKQHGVGYVEITHDPYLFNLLI</sequence>
<keyword evidence="9 12" id="KW-0456">Lyase</keyword>
<dbReference type="EC" id="4.3.1.19" evidence="12"/>
<keyword evidence="7 12" id="KW-0412">Isoleucine biosynthesis</keyword>
<dbReference type="InterPro" id="IPR001721">
    <property type="entry name" value="TD_ACT-like"/>
</dbReference>
<dbReference type="Gene3D" id="3.40.50.1100">
    <property type="match status" value="2"/>
</dbReference>
<dbReference type="GO" id="GO:0030170">
    <property type="term" value="F:pyridoxal phosphate binding"/>
    <property type="evidence" value="ECO:0007669"/>
    <property type="project" value="InterPro"/>
</dbReference>
<evidence type="ECO:0000256" key="5">
    <source>
        <dbReference type="ARBA" id="ARBA00011881"/>
    </source>
</evidence>
<dbReference type="PANTHER" id="PTHR48078">
    <property type="entry name" value="THREONINE DEHYDRATASE, MITOCHONDRIAL-RELATED"/>
    <property type="match status" value="1"/>
</dbReference>
<feature type="domain" description="ACT-like" evidence="13">
    <location>
        <begin position="332"/>
        <end position="406"/>
    </location>
</feature>
<organism evidence="14 15">
    <name type="scientific">Brevibacillus invocatus</name>
    <dbReference type="NCBI Taxonomy" id="173959"/>
    <lineage>
        <taxon>Bacteria</taxon>
        <taxon>Bacillati</taxon>
        <taxon>Bacillota</taxon>
        <taxon>Bacilli</taxon>
        <taxon>Bacillales</taxon>
        <taxon>Paenibacillaceae</taxon>
        <taxon>Brevibacillus</taxon>
    </lineage>
</organism>
<dbReference type="InterPro" id="IPR011820">
    <property type="entry name" value="IlvA"/>
</dbReference>
<comment type="similarity">
    <text evidence="4 12">Belongs to the serine/threonine dehydratase family.</text>
</comment>
<evidence type="ECO:0000256" key="11">
    <source>
        <dbReference type="ARBA" id="ARBA00025527"/>
    </source>
</evidence>
<dbReference type="AlphaFoldDB" id="A0A3M8CFH1"/>
<evidence type="ECO:0000256" key="2">
    <source>
        <dbReference type="ARBA" id="ARBA00001933"/>
    </source>
</evidence>
<dbReference type="Pfam" id="PF00585">
    <property type="entry name" value="Thr_dehydrat_C"/>
    <property type="match status" value="1"/>
</dbReference>
<dbReference type="InterPro" id="IPR045865">
    <property type="entry name" value="ACT-like_dom_sf"/>
</dbReference>
<dbReference type="FunFam" id="3.40.50.1100:FF:000005">
    <property type="entry name" value="Threonine dehydratase catabolic"/>
    <property type="match status" value="1"/>
</dbReference>
<dbReference type="OrthoDB" id="9811476at2"/>
<dbReference type="PANTHER" id="PTHR48078:SF11">
    <property type="entry name" value="THREONINE DEHYDRATASE, MITOCHONDRIAL"/>
    <property type="match status" value="1"/>
</dbReference>
<evidence type="ECO:0000256" key="6">
    <source>
        <dbReference type="ARBA" id="ARBA00022605"/>
    </source>
</evidence>
<evidence type="ECO:0000256" key="4">
    <source>
        <dbReference type="ARBA" id="ARBA00010869"/>
    </source>
</evidence>
<evidence type="ECO:0000256" key="3">
    <source>
        <dbReference type="ARBA" id="ARBA00004810"/>
    </source>
</evidence>
<dbReference type="EMBL" id="RHHR01000015">
    <property type="protein sequence ID" value="RNB74359.1"/>
    <property type="molecule type" value="Genomic_DNA"/>
</dbReference>
<dbReference type="GO" id="GO:0004794">
    <property type="term" value="F:threonine deaminase activity"/>
    <property type="evidence" value="ECO:0007669"/>
    <property type="project" value="UniProtKB-UniRule"/>
</dbReference>
<dbReference type="NCBIfam" id="NF006390">
    <property type="entry name" value="PRK08639.1"/>
    <property type="match status" value="1"/>
</dbReference>
<comment type="cofactor">
    <cofactor evidence="2 12">
        <name>pyridoxal 5'-phosphate</name>
        <dbReference type="ChEBI" id="CHEBI:597326"/>
    </cofactor>
</comment>
<evidence type="ECO:0000313" key="15">
    <source>
        <dbReference type="Proteomes" id="UP000282028"/>
    </source>
</evidence>
<keyword evidence="15" id="KW-1185">Reference proteome</keyword>
<dbReference type="GO" id="GO:0006565">
    <property type="term" value="P:L-serine catabolic process"/>
    <property type="evidence" value="ECO:0007669"/>
    <property type="project" value="TreeGrafter"/>
</dbReference>
<keyword evidence="10 12" id="KW-0100">Branched-chain amino acid biosynthesis</keyword>
<dbReference type="GO" id="GO:0006567">
    <property type="term" value="P:L-threonine catabolic process"/>
    <property type="evidence" value="ECO:0007669"/>
    <property type="project" value="TreeGrafter"/>
</dbReference>
<comment type="function">
    <text evidence="11 12">Catalyzes the anaerobic formation of alpha-ketobutyrate and ammonia from threonine in a two-step reaction. The first step involved a dehydration of threonine and a production of enamine intermediates (aminocrotonate), which tautomerizes to its imine form (iminobutyrate). Both intermediates are unstable and short-lived. The second step is the nonenzymatic hydrolysis of the enamine/imine intermediates to form 2-ketobutyrate and free ammonia. In the low water environment of the cell, the second step is accelerated by RidA.</text>
</comment>
<dbReference type="InterPro" id="IPR036052">
    <property type="entry name" value="TrpB-like_PALP_sf"/>
</dbReference>
<dbReference type="PROSITE" id="PS00165">
    <property type="entry name" value="DEHYDRATASE_SER_THR"/>
    <property type="match status" value="1"/>
</dbReference>
<proteinExistence type="inferred from homology"/>
<comment type="pathway">
    <text evidence="3 12">Amino-acid biosynthesis; L-isoleucine biosynthesis; 2-oxobutanoate from L-threonine: step 1/1.</text>
</comment>
<dbReference type="InterPro" id="IPR001926">
    <property type="entry name" value="TrpB-like_PALP"/>
</dbReference>
<evidence type="ECO:0000256" key="8">
    <source>
        <dbReference type="ARBA" id="ARBA00022898"/>
    </source>
</evidence>
<dbReference type="InterPro" id="IPR000634">
    <property type="entry name" value="Ser/Thr_deHydtase_PyrdxlP-BS"/>
</dbReference>
<dbReference type="RefSeq" id="WP_122909218.1">
    <property type="nucleotide sequence ID" value="NZ_CBCSBE010000003.1"/>
</dbReference>
<evidence type="ECO:0000256" key="10">
    <source>
        <dbReference type="ARBA" id="ARBA00023304"/>
    </source>
</evidence>